<keyword evidence="4" id="KW-1185">Reference proteome</keyword>
<proteinExistence type="inferred from homology"/>
<organism evidence="3 4">
    <name type="scientific">Glutamicibacter mishrai</name>
    <dbReference type="NCBI Taxonomy" id="1775880"/>
    <lineage>
        <taxon>Bacteria</taxon>
        <taxon>Bacillati</taxon>
        <taxon>Actinomycetota</taxon>
        <taxon>Actinomycetes</taxon>
        <taxon>Micrococcales</taxon>
        <taxon>Micrococcaceae</taxon>
        <taxon>Glutamicibacter</taxon>
    </lineage>
</organism>
<evidence type="ECO:0000256" key="1">
    <source>
        <dbReference type="ARBA" id="ARBA00007689"/>
    </source>
</evidence>
<feature type="domain" description="YCII-related" evidence="2">
    <location>
        <begin position="14"/>
        <end position="101"/>
    </location>
</feature>
<evidence type="ECO:0000259" key="2">
    <source>
        <dbReference type="Pfam" id="PF03795"/>
    </source>
</evidence>
<dbReference type="Pfam" id="PF03795">
    <property type="entry name" value="YCII"/>
    <property type="match status" value="1"/>
</dbReference>
<evidence type="ECO:0000313" key="3">
    <source>
        <dbReference type="EMBL" id="QIV86080.1"/>
    </source>
</evidence>
<protein>
    <recommendedName>
        <fullName evidence="2">YCII-related domain-containing protein</fullName>
    </recommendedName>
</protein>
<dbReference type="InterPro" id="IPR005545">
    <property type="entry name" value="YCII"/>
</dbReference>
<sequence length="106" mass="11293">MTSTDGKADALVWVALIHTPGPTATSPMSKDPRFVKHLAVLRSLAQEGWLVAAGSFSDADGEGMTVVRVPHSVGIQKISTLARADESVTSGLFDVRIRPWNFAMTG</sequence>
<dbReference type="AlphaFoldDB" id="A0A6H0SFZ3"/>
<dbReference type="EMBL" id="CP032549">
    <property type="protein sequence ID" value="QIV86080.1"/>
    <property type="molecule type" value="Genomic_DNA"/>
</dbReference>
<name>A0A6H0SFZ3_9MICC</name>
<evidence type="ECO:0000313" key="4">
    <source>
        <dbReference type="Proteomes" id="UP000502331"/>
    </source>
</evidence>
<dbReference type="Proteomes" id="UP000502331">
    <property type="component" value="Chromosome"/>
</dbReference>
<reference evidence="3 4" key="1">
    <citation type="submission" date="2018-09" db="EMBL/GenBank/DDBJ databases">
        <title>Glutamicibacter mishrai S5-52T (LMG 29155T = KCTC 39846T).</title>
        <authorList>
            <person name="Das S.K."/>
        </authorList>
    </citation>
    <scope>NUCLEOTIDE SEQUENCE [LARGE SCALE GENOMIC DNA]</scope>
    <source>
        <strain evidence="3 4">S5-52</strain>
    </source>
</reference>
<dbReference type="RefSeq" id="WP_172511208.1">
    <property type="nucleotide sequence ID" value="NZ_CP032549.1"/>
</dbReference>
<accession>A0A6H0SFZ3</accession>
<dbReference type="SUPFAM" id="SSF54909">
    <property type="entry name" value="Dimeric alpha+beta barrel"/>
    <property type="match status" value="1"/>
</dbReference>
<comment type="similarity">
    <text evidence="1">Belongs to the YciI family.</text>
</comment>
<dbReference type="InterPro" id="IPR011008">
    <property type="entry name" value="Dimeric_a/b-barrel"/>
</dbReference>
<gene>
    <name evidence="3" type="ORF">D3791_02450</name>
</gene>